<evidence type="ECO:0000313" key="7">
    <source>
        <dbReference type="EMBL" id="PVU92773.1"/>
    </source>
</evidence>
<evidence type="ECO:0000256" key="3">
    <source>
        <dbReference type="ARBA" id="ARBA00023015"/>
    </source>
</evidence>
<keyword evidence="8" id="KW-1185">Reference proteome</keyword>
<gene>
    <name evidence="7" type="ORF">BB559_003593</name>
</gene>
<keyword evidence="3" id="KW-0805">Transcription regulation</keyword>
<keyword evidence="2" id="KW-0479">Metal-binding</keyword>
<evidence type="ECO:0000256" key="1">
    <source>
        <dbReference type="ARBA" id="ARBA00004123"/>
    </source>
</evidence>
<comment type="subcellular location">
    <subcellularLocation>
        <location evidence="1">Nucleus</location>
    </subcellularLocation>
</comment>
<name>A0A2T9YKC0_9FUNG</name>
<evidence type="ECO:0000313" key="8">
    <source>
        <dbReference type="Proteomes" id="UP000245699"/>
    </source>
</evidence>
<dbReference type="InterPro" id="IPR050815">
    <property type="entry name" value="TF_fung"/>
</dbReference>
<dbReference type="PANTHER" id="PTHR47338">
    <property type="entry name" value="ZN(II)2CYS6 TRANSCRIPTION FACTOR (EUROFUNG)-RELATED"/>
    <property type="match status" value="1"/>
</dbReference>
<comment type="caution">
    <text evidence="7">The sequence shown here is derived from an EMBL/GenBank/DDBJ whole genome shotgun (WGS) entry which is preliminary data.</text>
</comment>
<dbReference type="GO" id="GO:0005634">
    <property type="term" value="C:nucleus"/>
    <property type="evidence" value="ECO:0007669"/>
    <property type="project" value="UniProtKB-SubCell"/>
</dbReference>
<evidence type="ECO:0000256" key="4">
    <source>
        <dbReference type="ARBA" id="ARBA00023163"/>
    </source>
</evidence>
<evidence type="ECO:0000256" key="5">
    <source>
        <dbReference type="ARBA" id="ARBA00023242"/>
    </source>
</evidence>
<dbReference type="Proteomes" id="UP000245699">
    <property type="component" value="Unassembled WGS sequence"/>
</dbReference>
<dbReference type="EMBL" id="MBFT01000347">
    <property type="protein sequence ID" value="PVU92773.1"/>
    <property type="molecule type" value="Genomic_DNA"/>
</dbReference>
<accession>A0A2T9YKC0</accession>
<sequence>MKAQASGSFHKYNMDKEYEISVPDTNELEKLCLILPHVLPSTMMPARLLEFTHKFVNLIYPNYFIYAVLSVGIKYTRSTRTDHDKLQEIAYARKSLDIIKNKVDITDPLILWACMFICGYAWGIEDNKTLLEALEIAFMSVKKTKIYRMDVKPNPEKQNIHSSQELEFRRRVWWTYYIQITSEYIFNGTKMYFEDRDIVVNLPKNDFVWKYSAEAIYYTTQETQTTSLIVDQVISKGLPNDIYQFLISSYALFKGIARFTLKKSKKNEVKSKSDFAFFAKKLDEYKNKLNQNYLYSLDYIGHKYKFDSGSLKLLVDTEPYLFSYIFRQLYNSMTIHLYQSQLVKQTDEVLDPEKVKSSKHTIINAAIDQIDLMEWYSNNVPVDYMEFMVIPWTLNSAITMINMSFIRSREFRNKHTDNLDKVIKIYKILEKNSEIMSSMVSVVQSLIEIKSKVNESNAKLAHLYKFMEPFGINVLDIEPWIVPKYGFLFYLDCCYDGNYSTLFIDEYLGRPRATEDDFDTSQSECVDNQFLKNTKPSIKHSSSPDNSRETRETEFTLQNPKNYENRSKNNYIENTNSIILDITESNDVLKSTVTKLGKNPNPKIKKPGRSFGLNTTQSHKKINIIEMKKINKGTEFDNYLKDIRNSASSSKDISNHMDASNNLKRKK</sequence>
<keyword evidence="4" id="KW-0804">Transcription</keyword>
<proteinExistence type="predicted"/>
<dbReference type="AlphaFoldDB" id="A0A2T9YKC0"/>
<dbReference type="CDD" id="cd12148">
    <property type="entry name" value="fungal_TF_MHR"/>
    <property type="match status" value="1"/>
</dbReference>
<evidence type="ECO:0000256" key="2">
    <source>
        <dbReference type="ARBA" id="ARBA00022723"/>
    </source>
</evidence>
<evidence type="ECO:0008006" key="9">
    <source>
        <dbReference type="Google" id="ProtNLM"/>
    </source>
</evidence>
<feature type="region of interest" description="Disordered" evidence="6">
    <location>
        <begin position="646"/>
        <end position="667"/>
    </location>
</feature>
<dbReference type="GO" id="GO:0000981">
    <property type="term" value="F:DNA-binding transcription factor activity, RNA polymerase II-specific"/>
    <property type="evidence" value="ECO:0007669"/>
    <property type="project" value="InterPro"/>
</dbReference>
<evidence type="ECO:0000256" key="6">
    <source>
        <dbReference type="SAM" id="MobiDB-lite"/>
    </source>
</evidence>
<feature type="compositionally biased region" description="Polar residues" evidence="6">
    <location>
        <begin position="534"/>
        <end position="545"/>
    </location>
</feature>
<dbReference type="PANTHER" id="PTHR47338:SF5">
    <property type="entry name" value="ZN(II)2CYS6 TRANSCRIPTION FACTOR (EUROFUNG)"/>
    <property type="match status" value="1"/>
</dbReference>
<dbReference type="GO" id="GO:0046872">
    <property type="term" value="F:metal ion binding"/>
    <property type="evidence" value="ECO:0007669"/>
    <property type="project" value="UniProtKB-KW"/>
</dbReference>
<protein>
    <recommendedName>
        <fullName evidence="9">Transcription factor domain-containing protein</fullName>
    </recommendedName>
</protein>
<organism evidence="7 8">
    <name type="scientific">Furculomyces boomerangus</name>
    <dbReference type="NCBI Taxonomy" id="61424"/>
    <lineage>
        <taxon>Eukaryota</taxon>
        <taxon>Fungi</taxon>
        <taxon>Fungi incertae sedis</taxon>
        <taxon>Zoopagomycota</taxon>
        <taxon>Kickxellomycotina</taxon>
        <taxon>Harpellomycetes</taxon>
        <taxon>Harpellales</taxon>
        <taxon>Harpellaceae</taxon>
        <taxon>Furculomyces</taxon>
    </lineage>
</organism>
<reference evidence="7 8" key="1">
    <citation type="journal article" date="2018" name="MBio">
        <title>Comparative Genomics Reveals the Core Gene Toolbox for the Fungus-Insect Symbiosis.</title>
        <authorList>
            <person name="Wang Y."/>
            <person name="Stata M."/>
            <person name="Wang W."/>
            <person name="Stajich J.E."/>
            <person name="White M.M."/>
            <person name="Moncalvo J.M."/>
        </authorList>
    </citation>
    <scope>NUCLEOTIDE SEQUENCE [LARGE SCALE GENOMIC DNA]</scope>
    <source>
        <strain evidence="7 8">AUS-77-4</strain>
    </source>
</reference>
<keyword evidence="5" id="KW-0539">Nucleus</keyword>
<feature type="region of interest" description="Disordered" evidence="6">
    <location>
        <begin position="534"/>
        <end position="555"/>
    </location>
</feature>